<keyword evidence="1" id="KW-0862">Zinc</keyword>
<protein>
    <recommendedName>
        <fullName evidence="3">C2H2-type domain-containing protein</fullName>
    </recommendedName>
</protein>
<name>A0A067BI41_SAPPC</name>
<accession>A0A067BI41</accession>
<dbReference type="Proteomes" id="UP000030745">
    <property type="component" value="Unassembled WGS sequence"/>
</dbReference>
<feature type="domain" description="C2H2-type" evidence="3">
    <location>
        <begin position="31"/>
        <end position="58"/>
    </location>
</feature>
<evidence type="ECO:0000313" key="5">
    <source>
        <dbReference type="Proteomes" id="UP000030745"/>
    </source>
</evidence>
<feature type="region of interest" description="Disordered" evidence="2">
    <location>
        <begin position="146"/>
        <end position="199"/>
    </location>
</feature>
<dbReference type="AlphaFoldDB" id="A0A067BI41"/>
<proteinExistence type="predicted"/>
<keyword evidence="1" id="KW-0479">Metal-binding</keyword>
<evidence type="ECO:0000256" key="1">
    <source>
        <dbReference type="PROSITE-ProRule" id="PRU00042"/>
    </source>
</evidence>
<organism evidence="4 5">
    <name type="scientific">Saprolegnia parasitica (strain CBS 223.65)</name>
    <dbReference type="NCBI Taxonomy" id="695850"/>
    <lineage>
        <taxon>Eukaryota</taxon>
        <taxon>Sar</taxon>
        <taxon>Stramenopiles</taxon>
        <taxon>Oomycota</taxon>
        <taxon>Saprolegniomycetes</taxon>
        <taxon>Saprolegniales</taxon>
        <taxon>Saprolegniaceae</taxon>
        <taxon>Saprolegnia</taxon>
    </lineage>
</organism>
<dbReference type="PROSITE" id="PS50157">
    <property type="entry name" value="ZINC_FINGER_C2H2_2"/>
    <property type="match status" value="1"/>
</dbReference>
<feature type="compositionally biased region" description="Low complexity" evidence="2">
    <location>
        <begin position="146"/>
        <end position="166"/>
    </location>
</feature>
<dbReference type="RefSeq" id="XP_012211231.1">
    <property type="nucleotide sequence ID" value="XM_012355841.1"/>
</dbReference>
<dbReference type="VEuPathDB" id="FungiDB:SPRG_21747"/>
<keyword evidence="5" id="KW-1185">Reference proteome</keyword>
<dbReference type="KEGG" id="spar:SPRG_21747"/>
<evidence type="ECO:0000259" key="3">
    <source>
        <dbReference type="PROSITE" id="PS50157"/>
    </source>
</evidence>
<gene>
    <name evidence="4" type="ORF">SPRG_21747</name>
</gene>
<dbReference type="EMBL" id="KK583505">
    <property type="protein sequence ID" value="KDO18064.1"/>
    <property type="molecule type" value="Genomic_DNA"/>
</dbReference>
<evidence type="ECO:0000256" key="2">
    <source>
        <dbReference type="SAM" id="MobiDB-lite"/>
    </source>
</evidence>
<dbReference type="InterPro" id="IPR013087">
    <property type="entry name" value="Znf_C2H2_type"/>
</dbReference>
<dbReference type="GO" id="GO:0008270">
    <property type="term" value="F:zinc ion binding"/>
    <property type="evidence" value="ECO:0007669"/>
    <property type="project" value="UniProtKB-KW"/>
</dbReference>
<evidence type="ECO:0000313" key="4">
    <source>
        <dbReference type="EMBL" id="KDO18064.1"/>
    </source>
</evidence>
<dbReference type="GeneID" id="24142324"/>
<sequence>MSGQSGLEHHAATHQQQEPVAEPKAPKKKKLACGRCNRKFKTHASLKRHTETCDAATPKPVTVEATTPKVVAATKVEATKAHEPAKIDTAKHMVAAPVAKGEAVKAKNTAVPTKSTTTAHVVEAIKPKEASALLAATPKAQALKQSVAAPAPAPKKVTPTKSKAAPVVAHKAEAPKQKATTAAKTTSPKQPKSAASVAKPTAAVESADFLLDAPASHDAVSYRYLLNVGVNLHAVNNIAPSSVTSITAESKPMQQESSVALSPDSNHDYLLESSVTHDAVAYRYSLGLTSQPVE</sequence>
<keyword evidence="1" id="KW-0863">Zinc-finger</keyword>
<feature type="compositionally biased region" description="Low complexity" evidence="2">
    <location>
        <begin position="177"/>
        <end position="192"/>
    </location>
</feature>
<feature type="region of interest" description="Disordered" evidence="2">
    <location>
        <begin position="1"/>
        <end position="31"/>
    </location>
</feature>
<reference evidence="4 5" key="1">
    <citation type="journal article" date="2013" name="PLoS Genet.">
        <title>Distinctive expansion of potential virulence genes in the genome of the oomycete fish pathogen Saprolegnia parasitica.</title>
        <authorList>
            <person name="Jiang R.H."/>
            <person name="de Bruijn I."/>
            <person name="Haas B.J."/>
            <person name="Belmonte R."/>
            <person name="Lobach L."/>
            <person name="Christie J."/>
            <person name="van den Ackerveken G."/>
            <person name="Bottin A."/>
            <person name="Bulone V."/>
            <person name="Diaz-Moreno S.M."/>
            <person name="Dumas B."/>
            <person name="Fan L."/>
            <person name="Gaulin E."/>
            <person name="Govers F."/>
            <person name="Grenville-Briggs L.J."/>
            <person name="Horner N.R."/>
            <person name="Levin J.Z."/>
            <person name="Mammella M."/>
            <person name="Meijer H.J."/>
            <person name="Morris P."/>
            <person name="Nusbaum C."/>
            <person name="Oome S."/>
            <person name="Phillips A.J."/>
            <person name="van Rooyen D."/>
            <person name="Rzeszutek E."/>
            <person name="Saraiva M."/>
            <person name="Secombes C.J."/>
            <person name="Seidl M.F."/>
            <person name="Snel B."/>
            <person name="Stassen J.H."/>
            <person name="Sykes S."/>
            <person name="Tripathy S."/>
            <person name="van den Berg H."/>
            <person name="Vega-Arreguin J.C."/>
            <person name="Wawra S."/>
            <person name="Young S.K."/>
            <person name="Zeng Q."/>
            <person name="Dieguez-Uribeondo J."/>
            <person name="Russ C."/>
            <person name="Tyler B.M."/>
            <person name="van West P."/>
        </authorList>
    </citation>
    <scope>NUCLEOTIDE SEQUENCE [LARGE SCALE GENOMIC DNA]</scope>
    <source>
        <strain evidence="4 5">CBS 223.65</strain>
    </source>
</reference>